<evidence type="ECO:0000256" key="3">
    <source>
        <dbReference type="ARBA" id="ARBA00022801"/>
    </source>
</evidence>
<feature type="binding site" evidence="6">
    <location>
        <position position="179"/>
    </location>
    <ligand>
        <name>Zn(2+)</name>
        <dbReference type="ChEBI" id="CHEBI:29105"/>
        <note>catalytic</note>
    </ligand>
</feature>
<feature type="binding site" evidence="6">
    <location>
        <position position="185"/>
    </location>
    <ligand>
        <name>Zn(2+)</name>
        <dbReference type="ChEBI" id="CHEBI:29105"/>
        <note>catalytic</note>
    </ligand>
</feature>
<dbReference type="SUPFAM" id="SSF55486">
    <property type="entry name" value="Metalloproteases ('zincins'), catalytic domain"/>
    <property type="match status" value="1"/>
</dbReference>
<dbReference type="CDD" id="cd04280">
    <property type="entry name" value="ZnMc_astacin_like"/>
    <property type="match status" value="1"/>
</dbReference>
<protein>
    <recommendedName>
        <fullName evidence="7">Metalloendopeptidase</fullName>
        <ecNumber evidence="7">3.4.24.-</ecNumber>
    </recommendedName>
</protein>
<comment type="cofactor">
    <cofactor evidence="6 7">
        <name>Zn(2+)</name>
        <dbReference type="ChEBI" id="CHEBI:29105"/>
    </cofactor>
    <text evidence="6 7">Binds 1 zinc ion per subunit.</text>
</comment>
<comment type="caution">
    <text evidence="9">The sequence shown here is derived from an EMBL/GenBank/DDBJ whole genome shotgun (WGS) entry which is preliminary data.</text>
</comment>
<dbReference type="InterPro" id="IPR024079">
    <property type="entry name" value="MetalloPept_cat_dom_sf"/>
</dbReference>
<dbReference type="InterPro" id="IPR034035">
    <property type="entry name" value="Astacin-like_dom"/>
</dbReference>
<feature type="domain" description="Peptidase M12A" evidence="8">
    <location>
        <begin position="72"/>
        <end position="277"/>
    </location>
</feature>
<feature type="active site" evidence="6">
    <location>
        <position position="176"/>
    </location>
</feature>
<dbReference type="Gene3D" id="3.40.390.10">
    <property type="entry name" value="Collagenase (Catalytic Domain)"/>
    <property type="match status" value="1"/>
</dbReference>
<sequence length="1467" mass="161271">MKAHMVRGDACENIENKTLSSTFITDIHDERQLLCCRYQFFLDGSDQCVCNIETNLFEGDMLFPSSKNPFNRGVAQRGSSVPWTDGIVPYEFAPGYTPTQVEFIIAAMHQLERLIAINNVQCIMFRPRISSDPYYIRVTNGNGCSSYIGQNTGVTMNRTVTLNYPGCFVQAIIMHELLHTLGFFHEQSRPDRDEYIRVNYENVILGMERNFEKYDNSIADTLNTPYDYGSVMHYPNNGFSSNGLPTIEPLQPNVTIGQRANLSAIDIQEVRILYNCSATGITLPLRTTTTAPMVHLINITLSSALTVNNPTYDRRDNGNSSCYYDTFNLSVSLAGTYYIGSNSAMDTYGSLYNGIFIPNRPDLNFIASDDDSGDDSRQFQLQLFLEPHVQYTLVATTFSNMVTGPYAVIVSGPQRATLILTSIVGTTPVAPITTGSYSTNPATVIYMINTTVSSALTVNNPIYDRRGDGNSSCYYDTFDLSVSMAGIYYIGSNSAMDTYGSLYNGSFIPNRPDLNLIVNNDDSNGGTQFGFAVSLQAHATYTLVATTFSDMATGPYAVIVSGAQRVTLIRTTIVGTTPVAPITTGGYQTNPATVIYMINTTAFSALTVDNPIYDRRGDGNSSCYYDTFDLSVSIAGTYRIGSNSAMDTYGSLYNGSFIPNRPDLNLIVNNDDSNEGTQFGFAVSLQPHARYTLVATTFADFETGRYTVVVSGLQRVTLIRTTIIGTTPVAPITTGGYQTNPATVIYMINTTVSSALTVNNPIYDRRGDGNSSCYYDTFDLSVSMAGIYYIGSNSAMDTYGSLYNGSFIPNRPDLNLIVNNDDSNGGTQFGFAVSLQPHARYTLVATTFADFETGRYTVAVSGLQRVTLIRTTIIGTTPVAPATTDSSQTFPTIILNILNTSASSILTSDNPAYTRPDASNGSYYYDTFSLMVPMGGNYDIGSNSVLDTAGSLYDGDFVPDHPDLNIVKYNDDSGGSSQFRLEVFLQAHVKYTLVITTFNERTTGPYTLIVSGLMLVSLIRTTGIAVTHMTRTTTDRFSTAQTTNAYMINTTAWSTLSLANPKYARPDTLNSTYYYDTFNVMTTVAGLYTIVSNSSIDTYGFLYNGSFFPNSPTRNLVISDDESGGNSQFQLRVYLQSYAQYVLVVTTFYENVFGSYMVMTSGLGHVNILRTTVTITTQIPSTATSVFNTKTSTTGYMFNTIASSIWTNKNPTYARPHGSNSSRNYYYDTFDVTARIPGLYTIVSNSTIDTYGYLYNGSFIQNFPLWNLAAFDDDSAGSGQFRLNVYLESFVTYTLVATTFSDNTNGPYTVIVRGPTQVSIIRTTIESMPNTTTLTSSYTNMLTTNSPTFHRTIDSGLSYFQAIQATVLTTGTYSFKSDSLLDAYGYLYENNFNPSNPRANLLTEDDDSGGDHQFLMSYPMQYGSEYILVFTTHNPRMTGTFSILTSDPSKVNLKYLHIMPVSSSPAI</sequence>
<accession>A0A820PEE5</accession>
<name>A0A820PEE5_9BILA</name>
<evidence type="ECO:0000313" key="10">
    <source>
        <dbReference type="Proteomes" id="UP000663873"/>
    </source>
</evidence>
<evidence type="ECO:0000256" key="5">
    <source>
        <dbReference type="ARBA" id="ARBA00023049"/>
    </source>
</evidence>
<dbReference type="Pfam" id="PF01400">
    <property type="entry name" value="Astacin"/>
    <property type="match status" value="1"/>
</dbReference>
<evidence type="ECO:0000256" key="7">
    <source>
        <dbReference type="RuleBase" id="RU361183"/>
    </source>
</evidence>
<proteinExistence type="predicted"/>
<dbReference type="InterPro" id="IPR006026">
    <property type="entry name" value="Peptidase_Metallo"/>
</dbReference>
<keyword evidence="10" id="KW-1185">Reference proteome</keyword>
<dbReference type="GO" id="GO:0006508">
    <property type="term" value="P:proteolysis"/>
    <property type="evidence" value="ECO:0007669"/>
    <property type="project" value="UniProtKB-KW"/>
</dbReference>
<feature type="non-terminal residue" evidence="9">
    <location>
        <position position="1"/>
    </location>
</feature>
<gene>
    <name evidence="9" type="ORF">UJA718_LOCUS19537</name>
</gene>
<dbReference type="GO" id="GO:0004222">
    <property type="term" value="F:metalloendopeptidase activity"/>
    <property type="evidence" value="ECO:0007669"/>
    <property type="project" value="UniProtKB-UniRule"/>
</dbReference>
<evidence type="ECO:0000313" key="9">
    <source>
        <dbReference type="EMBL" id="CAF4407144.1"/>
    </source>
</evidence>
<dbReference type="PANTHER" id="PTHR10127">
    <property type="entry name" value="DISCOIDIN, CUB, EGF, LAMININ , AND ZINC METALLOPROTEASE DOMAIN CONTAINING"/>
    <property type="match status" value="1"/>
</dbReference>
<keyword evidence="5 6" id="KW-0482">Metalloprotease</keyword>
<dbReference type="PROSITE" id="PS51864">
    <property type="entry name" value="ASTACIN"/>
    <property type="match status" value="1"/>
</dbReference>
<dbReference type="PANTHER" id="PTHR10127:SF780">
    <property type="entry name" value="METALLOENDOPEPTIDASE"/>
    <property type="match status" value="1"/>
</dbReference>
<dbReference type="InterPro" id="IPR001506">
    <property type="entry name" value="Peptidase_M12A"/>
</dbReference>
<keyword evidence="4 6" id="KW-0862">Zinc</keyword>
<evidence type="ECO:0000256" key="1">
    <source>
        <dbReference type="ARBA" id="ARBA00022670"/>
    </source>
</evidence>
<keyword evidence="2 6" id="KW-0479">Metal-binding</keyword>
<organism evidence="9 10">
    <name type="scientific">Rotaria socialis</name>
    <dbReference type="NCBI Taxonomy" id="392032"/>
    <lineage>
        <taxon>Eukaryota</taxon>
        <taxon>Metazoa</taxon>
        <taxon>Spiralia</taxon>
        <taxon>Gnathifera</taxon>
        <taxon>Rotifera</taxon>
        <taxon>Eurotatoria</taxon>
        <taxon>Bdelloidea</taxon>
        <taxon>Philodinida</taxon>
        <taxon>Philodinidae</taxon>
        <taxon>Rotaria</taxon>
    </lineage>
</organism>
<keyword evidence="3 6" id="KW-0378">Hydrolase</keyword>
<evidence type="ECO:0000259" key="8">
    <source>
        <dbReference type="PROSITE" id="PS51864"/>
    </source>
</evidence>
<dbReference type="Proteomes" id="UP000663873">
    <property type="component" value="Unassembled WGS sequence"/>
</dbReference>
<dbReference type="EC" id="3.4.24.-" evidence="7"/>
<feature type="binding site" evidence="6">
    <location>
        <position position="175"/>
    </location>
    <ligand>
        <name>Zn(2+)</name>
        <dbReference type="ChEBI" id="CHEBI:29105"/>
        <note>catalytic</note>
    </ligand>
</feature>
<comment type="caution">
    <text evidence="6">Lacks conserved residue(s) required for the propagation of feature annotation.</text>
</comment>
<dbReference type="GO" id="GO:0008270">
    <property type="term" value="F:zinc ion binding"/>
    <property type="evidence" value="ECO:0007669"/>
    <property type="project" value="UniProtKB-UniRule"/>
</dbReference>
<evidence type="ECO:0000256" key="2">
    <source>
        <dbReference type="ARBA" id="ARBA00022723"/>
    </source>
</evidence>
<dbReference type="PRINTS" id="PR00480">
    <property type="entry name" value="ASTACIN"/>
</dbReference>
<dbReference type="EMBL" id="CAJOBP010003482">
    <property type="protein sequence ID" value="CAF4407144.1"/>
    <property type="molecule type" value="Genomic_DNA"/>
</dbReference>
<reference evidence="9" key="1">
    <citation type="submission" date="2021-02" db="EMBL/GenBank/DDBJ databases">
        <authorList>
            <person name="Nowell W R."/>
        </authorList>
    </citation>
    <scope>NUCLEOTIDE SEQUENCE</scope>
</reference>
<evidence type="ECO:0000256" key="6">
    <source>
        <dbReference type="PROSITE-ProRule" id="PRU01211"/>
    </source>
</evidence>
<keyword evidence="1 6" id="KW-0645">Protease</keyword>
<dbReference type="SMART" id="SM00235">
    <property type="entry name" value="ZnMc"/>
    <property type="match status" value="1"/>
</dbReference>
<evidence type="ECO:0000256" key="4">
    <source>
        <dbReference type="ARBA" id="ARBA00022833"/>
    </source>
</evidence>